<comment type="caution">
    <text evidence="5">The sequence shown here is derived from an EMBL/GenBank/DDBJ whole genome shotgun (WGS) entry which is preliminary data.</text>
</comment>
<dbReference type="Pfam" id="PF05903">
    <property type="entry name" value="Peptidase_C97"/>
    <property type="match status" value="1"/>
</dbReference>
<reference evidence="5" key="1">
    <citation type="submission" date="2021-02" db="EMBL/GenBank/DDBJ databases">
        <authorList>
            <person name="Dougan E. K."/>
            <person name="Rhodes N."/>
            <person name="Thang M."/>
            <person name="Chan C."/>
        </authorList>
    </citation>
    <scope>NUCLEOTIDE SEQUENCE</scope>
</reference>
<comment type="similarity">
    <text evidence="1">Belongs to the DeSI family.</text>
</comment>
<protein>
    <recommendedName>
        <fullName evidence="4">PPPDE domain-containing protein</fullName>
    </recommendedName>
</protein>
<evidence type="ECO:0000313" key="6">
    <source>
        <dbReference type="Proteomes" id="UP000604046"/>
    </source>
</evidence>
<dbReference type="GO" id="GO:0016579">
    <property type="term" value="P:protein deubiquitination"/>
    <property type="evidence" value="ECO:0007669"/>
    <property type="project" value="TreeGrafter"/>
</dbReference>
<dbReference type="InterPro" id="IPR008580">
    <property type="entry name" value="PPPDE_dom"/>
</dbReference>
<proteinExistence type="inferred from homology"/>
<evidence type="ECO:0000259" key="4">
    <source>
        <dbReference type="PROSITE" id="PS51858"/>
    </source>
</evidence>
<dbReference type="GO" id="GO:0006508">
    <property type="term" value="P:proteolysis"/>
    <property type="evidence" value="ECO:0007669"/>
    <property type="project" value="UniProtKB-KW"/>
</dbReference>
<evidence type="ECO:0000256" key="3">
    <source>
        <dbReference type="ARBA" id="ARBA00022801"/>
    </source>
</evidence>
<accession>A0A812NFZ6</accession>
<evidence type="ECO:0000256" key="2">
    <source>
        <dbReference type="ARBA" id="ARBA00022670"/>
    </source>
</evidence>
<gene>
    <name evidence="5" type="ORF">SNAT2548_LOCUS15570</name>
</gene>
<dbReference type="Gene3D" id="3.90.1720.30">
    <property type="entry name" value="PPPDE domains"/>
    <property type="match status" value="1"/>
</dbReference>
<name>A0A812NFZ6_9DINO</name>
<dbReference type="PROSITE" id="PS51858">
    <property type="entry name" value="PPPDE"/>
    <property type="match status" value="1"/>
</dbReference>
<sequence>MAPKIPPGFHGIIRIIWFEYEELVDDWGVDRYWKRGRVKTEDVKFAKVLTRVASNEVPSNLTSCAIADSPCIIGKQQEEVQPLLRRPVYLNIYDCGQEKCVSILNKALGVTCLGGIYHAAVEVDGLEWSFDGSPSRTTPGLRCFQPRCDPDHVYRQTVKLGETDCSPEDIAEIVSQMLEEYPGDDYDILTRNCCNFADDFSRRLGLHGIPGWVSLRLARAASTLQALALQVSCWTW</sequence>
<dbReference type="PANTHER" id="PTHR12378">
    <property type="entry name" value="DESUMOYLATING ISOPEPTIDASE"/>
    <property type="match status" value="1"/>
</dbReference>
<keyword evidence="2" id="KW-0645">Protease</keyword>
<evidence type="ECO:0000256" key="1">
    <source>
        <dbReference type="ARBA" id="ARBA00008140"/>
    </source>
</evidence>
<dbReference type="InterPro" id="IPR042266">
    <property type="entry name" value="PPPDE_sf"/>
</dbReference>
<feature type="domain" description="PPPDE" evidence="4">
    <location>
        <begin position="86"/>
        <end position="232"/>
    </location>
</feature>
<keyword evidence="6" id="KW-1185">Reference proteome</keyword>
<dbReference type="Proteomes" id="UP000604046">
    <property type="component" value="Unassembled WGS sequence"/>
</dbReference>
<dbReference type="AlphaFoldDB" id="A0A812NFZ6"/>
<dbReference type="PANTHER" id="PTHR12378:SF80">
    <property type="entry name" value="IP06716P-RELATED"/>
    <property type="match status" value="1"/>
</dbReference>
<dbReference type="OrthoDB" id="412286at2759"/>
<dbReference type="EMBL" id="CAJNDS010002002">
    <property type="protein sequence ID" value="CAE7295699.1"/>
    <property type="molecule type" value="Genomic_DNA"/>
</dbReference>
<evidence type="ECO:0000313" key="5">
    <source>
        <dbReference type="EMBL" id="CAE7295699.1"/>
    </source>
</evidence>
<keyword evidence="3" id="KW-0378">Hydrolase</keyword>
<dbReference type="SMART" id="SM01179">
    <property type="entry name" value="DUF862"/>
    <property type="match status" value="1"/>
</dbReference>
<organism evidence="5 6">
    <name type="scientific">Symbiodinium natans</name>
    <dbReference type="NCBI Taxonomy" id="878477"/>
    <lineage>
        <taxon>Eukaryota</taxon>
        <taxon>Sar</taxon>
        <taxon>Alveolata</taxon>
        <taxon>Dinophyceae</taxon>
        <taxon>Suessiales</taxon>
        <taxon>Symbiodiniaceae</taxon>
        <taxon>Symbiodinium</taxon>
    </lineage>
</organism>
<dbReference type="GO" id="GO:0101005">
    <property type="term" value="F:deubiquitinase activity"/>
    <property type="evidence" value="ECO:0007669"/>
    <property type="project" value="TreeGrafter"/>
</dbReference>